<dbReference type="CDD" id="cd00413">
    <property type="entry name" value="Glyco_hydrolase_16"/>
    <property type="match status" value="1"/>
</dbReference>
<dbReference type="SUPFAM" id="SSF49899">
    <property type="entry name" value="Concanavalin A-like lectins/glucanases"/>
    <property type="match status" value="1"/>
</dbReference>
<evidence type="ECO:0000256" key="5">
    <source>
        <dbReference type="PIRSR" id="PIRSR608264-1"/>
    </source>
</evidence>
<proteinExistence type="predicted"/>
<dbReference type="GO" id="GO:0042972">
    <property type="term" value="F:licheninase activity"/>
    <property type="evidence" value="ECO:0007669"/>
    <property type="project" value="UniProtKB-EC"/>
</dbReference>
<gene>
    <name evidence="7" type="ORF">SAMN02745227_02007</name>
</gene>
<dbReference type="OrthoDB" id="9809583at2"/>
<dbReference type="STRING" id="1120989.SAMN02745227_02007"/>
<dbReference type="PANTHER" id="PTHR38121">
    <property type="entry name" value="GH16 DOMAIN-CONTAINING PROTEIN"/>
    <property type="match status" value="1"/>
</dbReference>
<dbReference type="InterPro" id="IPR008264">
    <property type="entry name" value="Beta_glucanase"/>
</dbReference>
<name>A0A1M6RD49_9FIRM</name>
<dbReference type="GO" id="GO:0005975">
    <property type="term" value="P:carbohydrate metabolic process"/>
    <property type="evidence" value="ECO:0007669"/>
    <property type="project" value="InterPro"/>
</dbReference>
<evidence type="ECO:0000256" key="4">
    <source>
        <dbReference type="ARBA" id="ARBA00023295"/>
    </source>
</evidence>
<dbReference type="EC" id="3.2.1.73" evidence="2"/>
<dbReference type="InterPro" id="IPR013320">
    <property type="entry name" value="ConA-like_dom_sf"/>
</dbReference>
<evidence type="ECO:0000259" key="6">
    <source>
        <dbReference type="PROSITE" id="PS51762"/>
    </source>
</evidence>
<dbReference type="PRINTS" id="PR00737">
    <property type="entry name" value="GLHYDRLASE16"/>
</dbReference>
<dbReference type="Proteomes" id="UP000243547">
    <property type="component" value="Unassembled WGS sequence"/>
</dbReference>
<dbReference type="Pfam" id="PF00722">
    <property type="entry name" value="Glyco_hydro_16"/>
    <property type="match status" value="1"/>
</dbReference>
<dbReference type="AlphaFoldDB" id="A0A1M6RD49"/>
<organism evidence="7 8">
    <name type="scientific">Anaerobranca californiensis DSM 14826</name>
    <dbReference type="NCBI Taxonomy" id="1120989"/>
    <lineage>
        <taxon>Bacteria</taxon>
        <taxon>Bacillati</taxon>
        <taxon>Bacillota</taxon>
        <taxon>Clostridia</taxon>
        <taxon>Eubacteriales</taxon>
        <taxon>Proteinivoracaceae</taxon>
        <taxon>Anaerobranca</taxon>
    </lineage>
</organism>
<feature type="domain" description="GH16" evidence="6">
    <location>
        <begin position="1"/>
        <end position="185"/>
    </location>
</feature>
<dbReference type="Gene3D" id="2.60.120.200">
    <property type="match status" value="1"/>
</dbReference>
<evidence type="ECO:0000256" key="2">
    <source>
        <dbReference type="ARBA" id="ARBA00012690"/>
    </source>
</evidence>
<protein>
    <recommendedName>
        <fullName evidence="2">licheninase</fullName>
        <ecNumber evidence="2">3.2.1.73</ecNumber>
    </recommendedName>
</protein>
<sequence>MFDDSFWLKRDFFLGRTNLQKENVFIEDDQLHIKIPKLTLNGGEIQSKEELSFGSYEIKMKLPNAPSSITGFFLYKEPDFYHEIDIEIYNEKNTTALFTTYSDGDMQNHHSEEMSFDPTEDFNIYRIDYYPHKVSFYINGDLKVSWTEGFSLEPMRLIVNLWFPKWLEGKVPVEDKFLIIDWIRY</sequence>
<comment type="catalytic activity">
    <reaction evidence="1">
        <text>Hydrolysis of (1-&gt;4)-beta-D-glucosidic linkages in beta-D-glucans containing (1-&gt;3)- and (1-&gt;4)-bonds.</text>
        <dbReference type="EC" id="3.2.1.73"/>
    </reaction>
</comment>
<dbReference type="PANTHER" id="PTHR38121:SF2">
    <property type="entry name" value="ACYLTRANSFERASE 3 DOMAIN-CONTAINING PROTEIN"/>
    <property type="match status" value="1"/>
</dbReference>
<dbReference type="InterPro" id="IPR000757">
    <property type="entry name" value="Beta-glucanase-like"/>
</dbReference>
<keyword evidence="8" id="KW-1185">Reference proteome</keyword>
<evidence type="ECO:0000256" key="3">
    <source>
        <dbReference type="ARBA" id="ARBA00022801"/>
    </source>
</evidence>
<keyword evidence="3 7" id="KW-0378">Hydrolase</keyword>
<evidence type="ECO:0000313" key="8">
    <source>
        <dbReference type="Proteomes" id="UP000243547"/>
    </source>
</evidence>
<evidence type="ECO:0000313" key="7">
    <source>
        <dbReference type="EMBL" id="SHK30356.1"/>
    </source>
</evidence>
<feature type="active site" description="Nucleophile" evidence="5">
    <location>
        <position position="83"/>
    </location>
</feature>
<feature type="active site" description="Proton donor" evidence="5">
    <location>
        <position position="87"/>
    </location>
</feature>
<dbReference type="PROSITE" id="PS51762">
    <property type="entry name" value="GH16_2"/>
    <property type="match status" value="1"/>
</dbReference>
<dbReference type="RefSeq" id="WP_072908435.1">
    <property type="nucleotide sequence ID" value="NZ_FRAI01000029.1"/>
</dbReference>
<accession>A0A1M6RD49</accession>
<evidence type="ECO:0000256" key="1">
    <source>
        <dbReference type="ARBA" id="ARBA00000481"/>
    </source>
</evidence>
<reference evidence="8" key="1">
    <citation type="submission" date="2016-11" db="EMBL/GenBank/DDBJ databases">
        <authorList>
            <person name="Varghese N."/>
            <person name="Submissions S."/>
        </authorList>
    </citation>
    <scope>NUCLEOTIDE SEQUENCE [LARGE SCALE GENOMIC DNA]</scope>
    <source>
        <strain evidence="8">DSM 14826</strain>
    </source>
</reference>
<dbReference type="EMBL" id="FRAI01000029">
    <property type="protein sequence ID" value="SHK30356.1"/>
    <property type="molecule type" value="Genomic_DNA"/>
</dbReference>
<keyword evidence="4" id="KW-0326">Glycosidase</keyword>